<organism evidence="1 2">
    <name type="scientific">Motilimonas cestriensis</name>
    <dbReference type="NCBI Taxonomy" id="2742685"/>
    <lineage>
        <taxon>Bacteria</taxon>
        <taxon>Pseudomonadati</taxon>
        <taxon>Pseudomonadota</taxon>
        <taxon>Gammaproteobacteria</taxon>
        <taxon>Alteromonadales</taxon>
        <taxon>Alteromonadales genera incertae sedis</taxon>
        <taxon>Motilimonas</taxon>
    </lineage>
</organism>
<protein>
    <submittedName>
        <fullName evidence="1">Uncharacterized protein</fullName>
    </submittedName>
</protein>
<dbReference type="EMBL" id="JAIMJA010000004">
    <property type="protein sequence ID" value="MCE2594163.1"/>
    <property type="molecule type" value="Genomic_DNA"/>
</dbReference>
<reference evidence="1 2" key="1">
    <citation type="journal article" date="2022" name="Environ. Microbiol. Rep.">
        <title>Eco-phylogenetic analyses reveal divergent evolution of vitamin B12 metabolism in the marine bacterial family 'Psychromonadaceae'.</title>
        <authorList>
            <person name="Jin X."/>
            <person name="Yang Y."/>
            <person name="Cao H."/>
            <person name="Gao B."/>
            <person name="Zhao Z."/>
        </authorList>
    </citation>
    <scope>NUCLEOTIDE SEQUENCE [LARGE SCALE GENOMIC DNA]</scope>
    <source>
        <strain evidence="1 2">MKS20</strain>
    </source>
</reference>
<evidence type="ECO:0000313" key="1">
    <source>
        <dbReference type="EMBL" id="MCE2594163.1"/>
    </source>
</evidence>
<accession>A0ABS8W6I5</accession>
<proteinExistence type="predicted"/>
<dbReference type="Proteomes" id="UP001201273">
    <property type="component" value="Unassembled WGS sequence"/>
</dbReference>
<gene>
    <name evidence="1" type="ORF">K6Y31_04975</name>
</gene>
<dbReference type="RefSeq" id="WP_233051743.1">
    <property type="nucleotide sequence ID" value="NZ_JAIMJA010000004.1"/>
</dbReference>
<comment type="caution">
    <text evidence="1">The sequence shown here is derived from an EMBL/GenBank/DDBJ whole genome shotgun (WGS) entry which is preliminary data.</text>
</comment>
<sequence>MESGLEKAVLTNCHSVFYSHGMENIRAGIDSLEIIIQMIETSPGLHDMSPKAMAKILMNIEMLLNVGFDQMKAQTTN</sequence>
<evidence type="ECO:0000313" key="2">
    <source>
        <dbReference type="Proteomes" id="UP001201273"/>
    </source>
</evidence>
<keyword evidence="2" id="KW-1185">Reference proteome</keyword>
<name>A0ABS8W6I5_9GAMM</name>